<evidence type="ECO:0000259" key="1">
    <source>
        <dbReference type="Pfam" id="PF01323"/>
    </source>
</evidence>
<proteinExistence type="predicted"/>
<evidence type="ECO:0000313" key="3">
    <source>
        <dbReference type="Proteomes" id="UP000630923"/>
    </source>
</evidence>
<name>A0A919ATD8_9PROT</name>
<gene>
    <name evidence="2" type="ORF">GCM10017044_19870</name>
</gene>
<dbReference type="SUPFAM" id="SSF52833">
    <property type="entry name" value="Thioredoxin-like"/>
    <property type="match status" value="1"/>
</dbReference>
<comment type="caution">
    <text evidence="2">The sequence shown here is derived from an EMBL/GenBank/DDBJ whole genome shotgun (WGS) entry which is preliminary data.</text>
</comment>
<dbReference type="InterPro" id="IPR001853">
    <property type="entry name" value="DSBA-like_thioredoxin_dom"/>
</dbReference>
<feature type="domain" description="DSBA-like thioredoxin" evidence="1">
    <location>
        <begin position="3"/>
        <end position="202"/>
    </location>
</feature>
<dbReference type="EMBL" id="BNCI01000002">
    <property type="protein sequence ID" value="GHF25120.1"/>
    <property type="molecule type" value="Genomic_DNA"/>
</dbReference>
<reference evidence="2" key="1">
    <citation type="journal article" date="2014" name="Int. J. Syst. Evol. Microbiol.">
        <title>Complete genome sequence of Corynebacterium casei LMG S-19264T (=DSM 44701T), isolated from a smear-ripened cheese.</title>
        <authorList>
            <consortium name="US DOE Joint Genome Institute (JGI-PGF)"/>
            <person name="Walter F."/>
            <person name="Albersmeier A."/>
            <person name="Kalinowski J."/>
            <person name="Ruckert C."/>
        </authorList>
    </citation>
    <scope>NUCLEOTIDE SEQUENCE</scope>
    <source>
        <strain evidence="2">KCTC 42590</strain>
    </source>
</reference>
<dbReference type="GO" id="GO:0016491">
    <property type="term" value="F:oxidoreductase activity"/>
    <property type="evidence" value="ECO:0007669"/>
    <property type="project" value="InterPro"/>
</dbReference>
<dbReference type="Pfam" id="PF01323">
    <property type="entry name" value="DSBA"/>
    <property type="match status" value="1"/>
</dbReference>
<organism evidence="2 3">
    <name type="scientific">Kordiimonas sediminis</name>
    <dbReference type="NCBI Taxonomy" id="1735581"/>
    <lineage>
        <taxon>Bacteria</taxon>
        <taxon>Pseudomonadati</taxon>
        <taxon>Pseudomonadota</taxon>
        <taxon>Alphaproteobacteria</taxon>
        <taxon>Kordiimonadales</taxon>
        <taxon>Kordiimonadaceae</taxon>
        <taxon>Kordiimonas</taxon>
    </lineage>
</organism>
<dbReference type="Proteomes" id="UP000630923">
    <property type="component" value="Unassembled WGS sequence"/>
</dbReference>
<sequence>MKLDFIIDVVCPWCFVGKRALDEALGLMTAEKPEIMFRPYQLSSATPAEGVDREEYYRKKFGDGPETHTMRQALRERGQALGIAFDFESPCRIANSLDAHRVIRWAVSDGVQAQVADNIMSRYFEHCEFIGDHDLLVDVAQRAGMDGALVRDLLASDQDKELITMEADNARQMGVQGVPFYLFDGRAAISGAQDTPVLAQAMDRVAAGQV</sequence>
<dbReference type="Gene3D" id="3.40.30.10">
    <property type="entry name" value="Glutaredoxin"/>
    <property type="match status" value="1"/>
</dbReference>
<dbReference type="AlphaFoldDB" id="A0A919ATD8"/>
<dbReference type="InterPro" id="IPR036249">
    <property type="entry name" value="Thioredoxin-like_sf"/>
</dbReference>
<reference evidence="2" key="2">
    <citation type="submission" date="2020-09" db="EMBL/GenBank/DDBJ databases">
        <authorList>
            <person name="Sun Q."/>
            <person name="Kim S."/>
        </authorList>
    </citation>
    <scope>NUCLEOTIDE SEQUENCE</scope>
    <source>
        <strain evidence="2">KCTC 42590</strain>
    </source>
</reference>
<protein>
    <submittedName>
        <fullName evidence="2">DSBA oxidoreductase</fullName>
    </submittedName>
</protein>
<accession>A0A919ATD8</accession>
<dbReference type="PANTHER" id="PTHR13887:SF41">
    <property type="entry name" value="THIOREDOXIN SUPERFAMILY PROTEIN"/>
    <property type="match status" value="1"/>
</dbReference>
<keyword evidence="3" id="KW-1185">Reference proteome</keyword>
<dbReference type="CDD" id="cd03024">
    <property type="entry name" value="DsbA_FrnE"/>
    <property type="match status" value="1"/>
</dbReference>
<dbReference type="RefSeq" id="WP_191252500.1">
    <property type="nucleotide sequence ID" value="NZ_BNCI01000002.1"/>
</dbReference>
<dbReference type="PANTHER" id="PTHR13887">
    <property type="entry name" value="GLUTATHIONE S-TRANSFERASE KAPPA"/>
    <property type="match status" value="1"/>
</dbReference>
<evidence type="ECO:0000313" key="2">
    <source>
        <dbReference type="EMBL" id="GHF25120.1"/>
    </source>
</evidence>